<evidence type="ECO:0000313" key="3">
    <source>
        <dbReference type="EMBL" id="KAK3953865.1"/>
    </source>
</evidence>
<dbReference type="EMBL" id="MU859098">
    <property type="protein sequence ID" value="KAK3953865.1"/>
    <property type="molecule type" value="Genomic_DNA"/>
</dbReference>
<organism evidence="3 4">
    <name type="scientific">Pseudoneurospora amorphoporcata</name>
    <dbReference type="NCBI Taxonomy" id="241081"/>
    <lineage>
        <taxon>Eukaryota</taxon>
        <taxon>Fungi</taxon>
        <taxon>Dikarya</taxon>
        <taxon>Ascomycota</taxon>
        <taxon>Pezizomycotina</taxon>
        <taxon>Sordariomycetes</taxon>
        <taxon>Sordariomycetidae</taxon>
        <taxon>Sordariales</taxon>
        <taxon>Sordariaceae</taxon>
        <taxon>Pseudoneurospora</taxon>
    </lineage>
</organism>
<comment type="caution">
    <text evidence="3">The sequence shown here is derived from an EMBL/GenBank/DDBJ whole genome shotgun (WGS) entry which is preliminary data.</text>
</comment>
<feature type="compositionally biased region" description="Low complexity" evidence="1">
    <location>
        <begin position="44"/>
        <end position="57"/>
    </location>
</feature>
<dbReference type="InterPro" id="IPR022742">
    <property type="entry name" value="Hydrolase_4"/>
</dbReference>
<feature type="compositionally biased region" description="Low complexity" evidence="1">
    <location>
        <begin position="249"/>
        <end position="260"/>
    </location>
</feature>
<evidence type="ECO:0000256" key="1">
    <source>
        <dbReference type="SAM" id="MobiDB-lite"/>
    </source>
</evidence>
<accession>A0AAN6NXP8</accession>
<feature type="compositionally biased region" description="Basic and acidic residues" evidence="1">
    <location>
        <begin position="163"/>
        <end position="194"/>
    </location>
</feature>
<evidence type="ECO:0000313" key="4">
    <source>
        <dbReference type="Proteomes" id="UP001303222"/>
    </source>
</evidence>
<dbReference type="Proteomes" id="UP001303222">
    <property type="component" value="Unassembled WGS sequence"/>
</dbReference>
<dbReference type="InterPro" id="IPR050266">
    <property type="entry name" value="AB_hydrolase_sf"/>
</dbReference>
<feature type="region of interest" description="Disordered" evidence="1">
    <location>
        <begin position="124"/>
        <end position="214"/>
    </location>
</feature>
<name>A0AAN6NXP8_9PEZI</name>
<proteinExistence type="predicted"/>
<feature type="domain" description="Serine aminopeptidase S33" evidence="2">
    <location>
        <begin position="88"/>
        <end position="130"/>
    </location>
</feature>
<reference evidence="3" key="2">
    <citation type="submission" date="2023-06" db="EMBL/GenBank/DDBJ databases">
        <authorList>
            <consortium name="Lawrence Berkeley National Laboratory"/>
            <person name="Mondo S.J."/>
            <person name="Hensen N."/>
            <person name="Bonometti L."/>
            <person name="Westerberg I."/>
            <person name="Brannstrom I.O."/>
            <person name="Guillou S."/>
            <person name="Cros-Aarteil S."/>
            <person name="Calhoun S."/>
            <person name="Haridas S."/>
            <person name="Kuo A."/>
            <person name="Pangilinan J."/>
            <person name="Riley R."/>
            <person name="Labutti K."/>
            <person name="Andreopoulos B."/>
            <person name="Lipzen A."/>
            <person name="Chen C."/>
            <person name="Yanf M."/>
            <person name="Daum C."/>
            <person name="Ng V."/>
            <person name="Clum A."/>
            <person name="Steindorff A."/>
            <person name="Ohm R."/>
            <person name="Martin F."/>
            <person name="Silar P."/>
            <person name="Natvig D."/>
            <person name="Lalanne C."/>
            <person name="Gautier V."/>
            <person name="Ament-Velasquez S.L."/>
            <person name="Kruys A."/>
            <person name="Hutchinson M.I."/>
            <person name="Powell A.J."/>
            <person name="Barry K."/>
            <person name="Miller A.N."/>
            <person name="Grigoriev I.V."/>
            <person name="Debuchy R."/>
            <person name="Gladieux P."/>
            <person name="Thoren M.H."/>
            <person name="Johannesson H."/>
        </authorList>
    </citation>
    <scope>NUCLEOTIDE SEQUENCE</scope>
    <source>
        <strain evidence="3">CBS 626.80</strain>
    </source>
</reference>
<keyword evidence="4" id="KW-1185">Reference proteome</keyword>
<dbReference type="Gene3D" id="3.40.50.1820">
    <property type="entry name" value="alpha/beta hydrolase"/>
    <property type="match status" value="2"/>
</dbReference>
<dbReference type="SUPFAM" id="SSF53474">
    <property type="entry name" value="alpha/beta-Hydrolases"/>
    <property type="match status" value="1"/>
</dbReference>
<dbReference type="GO" id="GO:0016020">
    <property type="term" value="C:membrane"/>
    <property type="evidence" value="ECO:0007669"/>
    <property type="project" value="TreeGrafter"/>
</dbReference>
<feature type="compositionally biased region" description="Basic residues" evidence="1">
    <location>
        <begin position="124"/>
        <end position="138"/>
    </location>
</feature>
<gene>
    <name evidence="3" type="ORF">QBC32DRAFT_209088</name>
</gene>
<reference evidence="3" key="1">
    <citation type="journal article" date="2023" name="Mol. Phylogenet. Evol.">
        <title>Genome-scale phylogeny and comparative genomics of the fungal order Sordariales.</title>
        <authorList>
            <person name="Hensen N."/>
            <person name="Bonometti L."/>
            <person name="Westerberg I."/>
            <person name="Brannstrom I.O."/>
            <person name="Guillou S."/>
            <person name="Cros-Aarteil S."/>
            <person name="Calhoun S."/>
            <person name="Haridas S."/>
            <person name="Kuo A."/>
            <person name="Mondo S."/>
            <person name="Pangilinan J."/>
            <person name="Riley R."/>
            <person name="LaButti K."/>
            <person name="Andreopoulos B."/>
            <person name="Lipzen A."/>
            <person name="Chen C."/>
            <person name="Yan M."/>
            <person name="Daum C."/>
            <person name="Ng V."/>
            <person name="Clum A."/>
            <person name="Steindorff A."/>
            <person name="Ohm R.A."/>
            <person name="Martin F."/>
            <person name="Silar P."/>
            <person name="Natvig D.O."/>
            <person name="Lalanne C."/>
            <person name="Gautier V."/>
            <person name="Ament-Velasquez S.L."/>
            <person name="Kruys A."/>
            <person name="Hutchinson M.I."/>
            <person name="Powell A.J."/>
            <person name="Barry K."/>
            <person name="Miller A.N."/>
            <person name="Grigoriev I.V."/>
            <person name="Debuchy R."/>
            <person name="Gladieux P."/>
            <person name="Hiltunen Thoren M."/>
            <person name="Johannesson H."/>
        </authorList>
    </citation>
    <scope>NUCLEOTIDE SEQUENCE</scope>
    <source>
        <strain evidence="3">CBS 626.80</strain>
    </source>
</reference>
<feature type="region of interest" description="Disordered" evidence="1">
    <location>
        <begin position="241"/>
        <end position="265"/>
    </location>
</feature>
<protein>
    <submittedName>
        <fullName evidence="3">Alpha/Beta hydrolase protein</fullName>
    </submittedName>
</protein>
<feature type="region of interest" description="Disordered" evidence="1">
    <location>
        <begin position="36"/>
        <end position="64"/>
    </location>
</feature>
<evidence type="ECO:0000259" key="2">
    <source>
        <dbReference type="Pfam" id="PF12146"/>
    </source>
</evidence>
<feature type="compositionally biased region" description="Acidic residues" evidence="1">
    <location>
        <begin position="143"/>
        <end position="162"/>
    </location>
</feature>
<keyword evidence="3" id="KW-0378">Hydrolase</keyword>
<sequence length="478" mass="53203">MPHPHYTTFEASDGALLTFKSSLPIENPDPSFIPTSPILTFSGPTGTKTTATAPTGTTDDKDSGKAANRLRRASKASVIAEEGPNYSRLILLLHGFSGSSEYFDRNFDELAKNHWVVAWDMRGHGKSGLRKKKKRKPRAGAGVDDDDAEEDEEEEEGKEEENQDARKRDAGKRDEGTEGQKKKVKLDDSAEGAKKGRTPPGHNNNNRKKKKEKYDTYTGGYHVARLAVDLKNMLDFIKTSRLGPGPGAGNNNNNHSGNPQPQQPPLEIVAIGCSIGAAILWTYIELFTDSDFSGFIFVDQAPLQDRSPFGGWDATKSHKGCYDERTMLAAQAAWNLSSSQRHSTHLALVQECLGYRYHPLATDTITLQQRLSDEEFFTRISAQCPSGEWLARLIADHTRYDHREACEGITCPVLVMGGRRSGCFSLEGMEEVVKRARKGAGNEKAEVSWFESGHWLFWEEADKFNGEVLEFVRRCWSE</sequence>
<dbReference type="Pfam" id="PF12146">
    <property type="entry name" value="Hydrolase_4"/>
    <property type="match status" value="1"/>
</dbReference>
<dbReference type="GO" id="GO:0016787">
    <property type="term" value="F:hydrolase activity"/>
    <property type="evidence" value="ECO:0007669"/>
    <property type="project" value="UniProtKB-KW"/>
</dbReference>
<dbReference type="InterPro" id="IPR029058">
    <property type="entry name" value="AB_hydrolase_fold"/>
</dbReference>
<dbReference type="AlphaFoldDB" id="A0AAN6NXP8"/>
<dbReference type="PANTHER" id="PTHR43798:SF33">
    <property type="entry name" value="HYDROLASE, PUTATIVE (AFU_ORTHOLOGUE AFUA_2G14860)-RELATED"/>
    <property type="match status" value="1"/>
</dbReference>
<dbReference type="PANTHER" id="PTHR43798">
    <property type="entry name" value="MONOACYLGLYCEROL LIPASE"/>
    <property type="match status" value="1"/>
</dbReference>